<keyword evidence="3" id="KW-1185">Reference proteome</keyword>
<dbReference type="Proteomes" id="UP001152320">
    <property type="component" value="Chromosome 14"/>
</dbReference>
<name>A0A9Q1BLI5_HOLLE</name>
<feature type="compositionally biased region" description="Basic and acidic residues" evidence="1">
    <location>
        <begin position="56"/>
        <end position="65"/>
    </location>
</feature>
<evidence type="ECO:0000256" key="1">
    <source>
        <dbReference type="SAM" id="MobiDB-lite"/>
    </source>
</evidence>
<gene>
    <name evidence="2" type="ORF">HOLleu_28114</name>
</gene>
<feature type="region of interest" description="Disordered" evidence="1">
    <location>
        <begin position="54"/>
        <end position="101"/>
    </location>
</feature>
<proteinExistence type="predicted"/>
<organism evidence="2 3">
    <name type="scientific">Holothuria leucospilota</name>
    <name type="common">Black long sea cucumber</name>
    <name type="synonym">Mertensiothuria leucospilota</name>
    <dbReference type="NCBI Taxonomy" id="206669"/>
    <lineage>
        <taxon>Eukaryota</taxon>
        <taxon>Metazoa</taxon>
        <taxon>Echinodermata</taxon>
        <taxon>Eleutherozoa</taxon>
        <taxon>Echinozoa</taxon>
        <taxon>Holothuroidea</taxon>
        <taxon>Aspidochirotacea</taxon>
        <taxon>Aspidochirotida</taxon>
        <taxon>Holothuriidae</taxon>
        <taxon>Holothuria</taxon>
    </lineage>
</organism>
<dbReference type="EMBL" id="JAIZAY010000014">
    <property type="protein sequence ID" value="KAJ8028867.1"/>
    <property type="molecule type" value="Genomic_DNA"/>
</dbReference>
<accession>A0A9Q1BLI5</accession>
<comment type="caution">
    <text evidence="2">The sequence shown here is derived from an EMBL/GenBank/DDBJ whole genome shotgun (WGS) entry which is preliminary data.</text>
</comment>
<dbReference type="AlphaFoldDB" id="A0A9Q1BLI5"/>
<protein>
    <submittedName>
        <fullName evidence="2">Uncharacterized protein</fullName>
    </submittedName>
</protein>
<evidence type="ECO:0000313" key="2">
    <source>
        <dbReference type="EMBL" id="KAJ8028867.1"/>
    </source>
</evidence>
<evidence type="ECO:0000313" key="3">
    <source>
        <dbReference type="Proteomes" id="UP001152320"/>
    </source>
</evidence>
<reference evidence="2" key="1">
    <citation type="submission" date="2021-10" db="EMBL/GenBank/DDBJ databases">
        <title>Tropical sea cucumber genome reveals ecological adaptation and Cuvierian tubules defense mechanism.</title>
        <authorList>
            <person name="Chen T."/>
        </authorList>
    </citation>
    <scope>NUCLEOTIDE SEQUENCE</scope>
    <source>
        <strain evidence="2">Nanhai2018</strain>
        <tissue evidence="2">Muscle</tissue>
    </source>
</reference>
<sequence length="243" mass="27736">MEGNTRLTFPLRLSGDETIELPSKVLAPFVQQHLGNDHCQDVDQHLGLRKSLTVSRHPDGVRQNEGKAQPRNVLPKPSELFSRSRKGTQKAAHTMPKSAVSVEEHVKQLQRKKANFYGGKRKTMEPFIPQESHVHVTREQLQQVPTLDDVTKPHSPLPSPPFWPTDDWMNVPHTESAATSHVDLQNNFQATSVTMNNNKLPIKFPMTSANSPEHSHLHRLDNEDNQYTFWGLNLLYRETYSEE</sequence>